<keyword evidence="1" id="KW-0472">Membrane</keyword>
<evidence type="ECO:0000256" key="1">
    <source>
        <dbReference type="SAM" id="Phobius"/>
    </source>
</evidence>
<dbReference type="AlphaFoldDB" id="A0A6J4MNI2"/>
<feature type="transmembrane region" description="Helical" evidence="1">
    <location>
        <begin position="6"/>
        <end position="26"/>
    </location>
</feature>
<reference evidence="2" key="1">
    <citation type="submission" date="2020-02" db="EMBL/GenBank/DDBJ databases">
        <authorList>
            <person name="Meier V. D."/>
        </authorList>
    </citation>
    <scope>NUCLEOTIDE SEQUENCE</scope>
    <source>
        <strain evidence="2">AVDCRST_MAG93</strain>
    </source>
</reference>
<keyword evidence="1" id="KW-1133">Transmembrane helix</keyword>
<accession>A0A6J4MNI2</accession>
<dbReference type="EMBL" id="CADCTR010002596">
    <property type="protein sequence ID" value="CAA9362051.1"/>
    <property type="molecule type" value="Genomic_DNA"/>
</dbReference>
<proteinExistence type="predicted"/>
<gene>
    <name evidence="2" type="ORF">AVDCRST_MAG93-7714</name>
</gene>
<sequence length="27" mass="2639">MFGVLGSLAAQVPVAAVLVVGIVLALM</sequence>
<name>A0A6J4MNI2_9CHLR</name>
<organism evidence="2">
    <name type="scientific">uncultured Chloroflexia bacterium</name>
    <dbReference type="NCBI Taxonomy" id="1672391"/>
    <lineage>
        <taxon>Bacteria</taxon>
        <taxon>Bacillati</taxon>
        <taxon>Chloroflexota</taxon>
        <taxon>Chloroflexia</taxon>
        <taxon>environmental samples</taxon>
    </lineage>
</organism>
<feature type="non-terminal residue" evidence="2">
    <location>
        <position position="27"/>
    </location>
</feature>
<keyword evidence="1" id="KW-0812">Transmembrane</keyword>
<protein>
    <submittedName>
        <fullName evidence="2">Uncharacterized protein</fullName>
    </submittedName>
</protein>
<evidence type="ECO:0000313" key="2">
    <source>
        <dbReference type="EMBL" id="CAA9362051.1"/>
    </source>
</evidence>